<name>A0ABU0JM49_9HYPH</name>
<feature type="transmembrane region" description="Helical" evidence="5">
    <location>
        <begin position="232"/>
        <end position="254"/>
    </location>
</feature>
<dbReference type="RefSeq" id="WP_307286516.1">
    <property type="nucleotide sequence ID" value="NZ_JAUSVX010000034.1"/>
</dbReference>
<accession>A0ABU0JM49</accession>
<dbReference type="Pfam" id="PF07690">
    <property type="entry name" value="MFS_1"/>
    <property type="match status" value="1"/>
</dbReference>
<evidence type="ECO:0000313" key="7">
    <source>
        <dbReference type="Proteomes" id="UP001242480"/>
    </source>
</evidence>
<keyword evidence="7" id="KW-1185">Reference proteome</keyword>
<feature type="transmembrane region" description="Helical" evidence="5">
    <location>
        <begin position="96"/>
        <end position="115"/>
    </location>
</feature>
<dbReference type="SUPFAM" id="SSF103473">
    <property type="entry name" value="MFS general substrate transporter"/>
    <property type="match status" value="1"/>
</dbReference>
<keyword evidence="4 5" id="KW-0472">Membrane</keyword>
<dbReference type="PANTHER" id="PTHR23514:SF13">
    <property type="entry name" value="INNER MEMBRANE PROTEIN YBJJ"/>
    <property type="match status" value="1"/>
</dbReference>
<organism evidence="6 7">
    <name type="scientific">Labrys wisconsinensis</name>
    <dbReference type="NCBI Taxonomy" id="425677"/>
    <lineage>
        <taxon>Bacteria</taxon>
        <taxon>Pseudomonadati</taxon>
        <taxon>Pseudomonadota</taxon>
        <taxon>Alphaproteobacteria</taxon>
        <taxon>Hyphomicrobiales</taxon>
        <taxon>Xanthobacteraceae</taxon>
        <taxon>Labrys</taxon>
    </lineage>
</organism>
<dbReference type="Gene3D" id="1.20.1250.20">
    <property type="entry name" value="MFS general substrate transporter like domains"/>
    <property type="match status" value="2"/>
</dbReference>
<protein>
    <submittedName>
        <fullName evidence="6">MFS family arabinose efflux permease</fullName>
    </submittedName>
</protein>
<dbReference type="InterPro" id="IPR051788">
    <property type="entry name" value="MFS_Transporter"/>
</dbReference>
<dbReference type="InterPro" id="IPR036259">
    <property type="entry name" value="MFS_trans_sf"/>
</dbReference>
<proteinExistence type="predicted"/>
<dbReference type="EMBL" id="JAUSVX010000034">
    <property type="protein sequence ID" value="MDQ0475368.1"/>
    <property type="molecule type" value="Genomic_DNA"/>
</dbReference>
<dbReference type="PANTHER" id="PTHR23514">
    <property type="entry name" value="BYPASS OF STOP CODON PROTEIN 6"/>
    <property type="match status" value="1"/>
</dbReference>
<keyword evidence="3 5" id="KW-1133">Transmembrane helix</keyword>
<comment type="subcellular location">
    <subcellularLocation>
        <location evidence="1">Membrane</location>
        <topology evidence="1">Multi-pass membrane protein</topology>
    </subcellularLocation>
</comment>
<feature type="transmembrane region" description="Helical" evidence="5">
    <location>
        <begin position="136"/>
        <end position="156"/>
    </location>
</feature>
<feature type="transmembrane region" description="Helical" evidence="5">
    <location>
        <begin position="350"/>
        <end position="371"/>
    </location>
</feature>
<feature type="transmembrane region" description="Helical" evidence="5">
    <location>
        <begin position="322"/>
        <end position="344"/>
    </location>
</feature>
<gene>
    <name evidence="6" type="ORF">QO011_008411</name>
</gene>
<evidence type="ECO:0000313" key="6">
    <source>
        <dbReference type="EMBL" id="MDQ0475368.1"/>
    </source>
</evidence>
<evidence type="ECO:0000256" key="1">
    <source>
        <dbReference type="ARBA" id="ARBA00004141"/>
    </source>
</evidence>
<evidence type="ECO:0000256" key="3">
    <source>
        <dbReference type="ARBA" id="ARBA00022989"/>
    </source>
</evidence>
<evidence type="ECO:0000256" key="4">
    <source>
        <dbReference type="ARBA" id="ARBA00023136"/>
    </source>
</evidence>
<feature type="transmembrane region" description="Helical" evidence="5">
    <location>
        <begin position="290"/>
        <end position="310"/>
    </location>
</feature>
<feature type="transmembrane region" description="Helical" evidence="5">
    <location>
        <begin position="162"/>
        <end position="181"/>
    </location>
</feature>
<evidence type="ECO:0000256" key="2">
    <source>
        <dbReference type="ARBA" id="ARBA00022692"/>
    </source>
</evidence>
<keyword evidence="2 5" id="KW-0812">Transmembrane</keyword>
<feature type="transmembrane region" description="Helical" evidence="5">
    <location>
        <begin position="193"/>
        <end position="212"/>
    </location>
</feature>
<sequence length="377" mass="38327">MSFMNHPWRPTAAAFFVNGAIFGIWATQIPLVKQRLGLDPAVLGLALLTLGGGAVLAMAGSSWLIRRFGNVGLIRGCGAAFCVLLPVTAMAPALPLLIAVLFVFGASGGCMDVAMNAHAAQIERATGRPLMSSFHGMWSLGGLAGAAAGSLLLFVLPGPAQAGMLALLLGALLAWALPHIPVSGGERAPSGHVSLRPEAAALVIGLFMALVFEAEGTVLDWGSVYLRSELGAATEMAGAGYAAFSATMAIGRFFGDKVRQAWGAMAIMRGGSVLAAAGLAFGPLTGHPWLAVLGFALAGIGMSNIVPVLFSAAGRSRHPDAAIATASTLGYGGLLAGPPLLGFVAHATTYGTIFVVAAVMSLVIGLGASSVRWAEKR</sequence>
<dbReference type="Proteomes" id="UP001242480">
    <property type="component" value="Unassembled WGS sequence"/>
</dbReference>
<feature type="transmembrane region" description="Helical" evidence="5">
    <location>
        <begin position="72"/>
        <end position="90"/>
    </location>
</feature>
<dbReference type="CDD" id="cd17393">
    <property type="entry name" value="MFS_MosC_like"/>
    <property type="match status" value="1"/>
</dbReference>
<feature type="transmembrane region" description="Helical" evidence="5">
    <location>
        <begin position="12"/>
        <end position="31"/>
    </location>
</feature>
<feature type="transmembrane region" description="Helical" evidence="5">
    <location>
        <begin position="266"/>
        <end position="284"/>
    </location>
</feature>
<comment type="caution">
    <text evidence="6">The sequence shown here is derived from an EMBL/GenBank/DDBJ whole genome shotgun (WGS) entry which is preliminary data.</text>
</comment>
<evidence type="ECO:0000256" key="5">
    <source>
        <dbReference type="SAM" id="Phobius"/>
    </source>
</evidence>
<feature type="transmembrane region" description="Helical" evidence="5">
    <location>
        <begin position="43"/>
        <end position="65"/>
    </location>
</feature>
<reference evidence="6 7" key="1">
    <citation type="submission" date="2023-07" db="EMBL/GenBank/DDBJ databases">
        <title>Genomic Encyclopedia of Type Strains, Phase IV (KMG-IV): sequencing the most valuable type-strain genomes for metagenomic binning, comparative biology and taxonomic classification.</title>
        <authorList>
            <person name="Goeker M."/>
        </authorList>
    </citation>
    <scope>NUCLEOTIDE SEQUENCE [LARGE SCALE GENOMIC DNA]</scope>
    <source>
        <strain evidence="6 7">DSM 19619</strain>
    </source>
</reference>
<dbReference type="InterPro" id="IPR011701">
    <property type="entry name" value="MFS"/>
</dbReference>